<protein>
    <submittedName>
        <fullName evidence="4">Alcohol dehydrogenase catalytic domain-containing protein</fullName>
    </submittedName>
</protein>
<gene>
    <name evidence="4" type="ORF">GM661_05035</name>
</gene>
<dbReference type="PANTHER" id="PTHR43401:SF2">
    <property type="entry name" value="L-THREONINE 3-DEHYDROGENASE"/>
    <property type="match status" value="1"/>
</dbReference>
<dbReference type="SUPFAM" id="SSF50129">
    <property type="entry name" value="GroES-like"/>
    <property type="match status" value="1"/>
</dbReference>
<dbReference type="GO" id="GO:0016491">
    <property type="term" value="F:oxidoreductase activity"/>
    <property type="evidence" value="ECO:0007669"/>
    <property type="project" value="UniProtKB-KW"/>
</dbReference>
<accession>A0A8A7KGW7</accession>
<dbReference type="EMBL" id="CP046640">
    <property type="protein sequence ID" value="QTL97394.1"/>
    <property type="molecule type" value="Genomic_DNA"/>
</dbReference>
<reference evidence="4" key="1">
    <citation type="submission" date="2019-12" db="EMBL/GenBank/DDBJ databases">
        <authorList>
            <person name="zhang j."/>
            <person name="sun C.M."/>
        </authorList>
    </citation>
    <scope>NUCLEOTIDE SEQUENCE</scope>
    <source>
        <strain evidence="4">NS-1</strain>
    </source>
</reference>
<dbReference type="InterPro" id="IPR013154">
    <property type="entry name" value="ADH-like_N"/>
</dbReference>
<evidence type="ECO:0000256" key="1">
    <source>
        <dbReference type="ARBA" id="ARBA00023002"/>
    </source>
</evidence>
<dbReference type="Proteomes" id="UP000665020">
    <property type="component" value="Chromosome"/>
</dbReference>
<dbReference type="KEGG" id="ifn:GM661_05035"/>
<evidence type="ECO:0000259" key="3">
    <source>
        <dbReference type="Pfam" id="PF08240"/>
    </source>
</evidence>
<name>A0A8A7KGW7_9FIRM</name>
<dbReference type="AlphaFoldDB" id="A0A8A7KGW7"/>
<dbReference type="InterPro" id="IPR050129">
    <property type="entry name" value="Zn_alcohol_dh"/>
</dbReference>
<dbReference type="SUPFAM" id="SSF51735">
    <property type="entry name" value="NAD(P)-binding Rossmann-fold domains"/>
    <property type="match status" value="1"/>
</dbReference>
<sequence>MKVVSIGKPEKIELIDKKKPELKSGEALLKIKYCGICGSDISTYTGNQPFASYPRIPGHEFSAEIVGIEENDLGLKEGMIVTANPYFNCGGCYPCGKGKVNCCEHNETMGVQRDGSFQEYITMPIERIVAGKGLSAKTLALIEPFSIGYHAIKRGKVKENDKVLVIGSGPIGIFAMLSAKLVGAEVTIADKLENRLELAQEMGVDNIINVDKVDLSVEVNRLTNEHGMDVCVEAVGLASTFLQCIENSCFGGKIILVGNGKTEVTFNHSILLKKELDVYGSRNSLHDFKPLIDTVLKNNLDIDKIITHVFDKENVLQAFKELRNNNGNMAKVQVKF</sequence>
<keyword evidence="5" id="KW-1185">Reference proteome</keyword>
<dbReference type="Pfam" id="PF00107">
    <property type="entry name" value="ADH_zinc_N"/>
    <property type="match status" value="1"/>
</dbReference>
<feature type="domain" description="Alcohol dehydrogenase-like N-terminal" evidence="3">
    <location>
        <begin position="24"/>
        <end position="129"/>
    </location>
</feature>
<dbReference type="InterPro" id="IPR013149">
    <property type="entry name" value="ADH-like_C"/>
</dbReference>
<evidence type="ECO:0000313" key="5">
    <source>
        <dbReference type="Proteomes" id="UP000665020"/>
    </source>
</evidence>
<keyword evidence="1" id="KW-0560">Oxidoreductase</keyword>
<evidence type="ECO:0000259" key="2">
    <source>
        <dbReference type="Pfam" id="PF00107"/>
    </source>
</evidence>
<dbReference type="Pfam" id="PF08240">
    <property type="entry name" value="ADH_N"/>
    <property type="match status" value="1"/>
</dbReference>
<dbReference type="PANTHER" id="PTHR43401">
    <property type="entry name" value="L-THREONINE 3-DEHYDROGENASE"/>
    <property type="match status" value="1"/>
</dbReference>
<dbReference type="InterPro" id="IPR036291">
    <property type="entry name" value="NAD(P)-bd_dom_sf"/>
</dbReference>
<dbReference type="Gene3D" id="3.90.180.10">
    <property type="entry name" value="Medium-chain alcohol dehydrogenases, catalytic domain"/>
    <property type="match status" value="1"/>
</dbReference>
<organism evidence="4 5">
    <name type="scientific">Iocasia fonsfrigidae</name>
    <dbReference type="NCBI Taxonomy" id="2682810"/>
    <lineage>
        <taxon>Bacteria</taxon>
        <taxon>Bacillati</taxon>
        <taxon>Bacillota</taxon>
        <taxon>Clostridia</taxon>
        <taxon>Halanaerobiales</taxon>
        <taxon>Halanaerobiaceae</taxon>
        <taxon>Iocasia</taxon>
    </lineage>
</organism>
<proteinExistence type="predicted"/>
<dbReference type="CDD" id="cd08261">
    <property type="entry name" value="Zn_ADH7"/>
    <property type="match status" value="1"/>
</dbReference>
<dbReference type="InterPro" id="IPR011032">
    <property type="entry name" value="GroES-like_sf"/>
</dbReference>
<dbReference type="Gene3D" id="3.40.50.720">
    <property type="entry name" value="NAD(P)-binding Rossmann-like Domain"/>
    <property type="match status" value="1"/>
</dbReference>
<evidence type="ECO:0000313" key="4">
    <source>
        <dbReference type="EMBL" id="QTL97394.1"/>
    </source>
</evidence>
<feature type="domain" description="Alcohol dehydrogenase-like C-terminal" evidence="2">
    <location>
        <begin position="170"/>
        <end position="295"/>
    </location>
</feature>